<evidence type="ECO:0000256" key="1">
    <source>
        <dbReference type="ARBA" id="ARBA00038420"/>
    </source>
</evidence>
<evidence type="ECO:0000259" key="3">
    <source>
        <dbReference type="PROSITE" id="PS51782"/>
    </source>
</evidence>
<comment type="caution">
    <text evidence="4">The sequence shown here is derived from an EMBL/GenBank/DDBJ whole genome shotgun (WGS) entry which is preliminary data.</text>
</comment>
<dbReference type="EMBL" id="SLZW01000008">
    <property type="protein sequence ID" value="TCS61316.1"/>
    <property type="molecule type" value="Genomic_DNA"/>
</dbReference>
<dbReference type="CDD" id="cd12797">
    <property type="entry name" value="M23_peptidase"/>
    <property type="match status" value="1"/>
</dbReference>
<dbReference type="SMART" id="SM00257">
    <property type="entry name" value="LysM"/>
    <property type="match status" value="2"/>
</dbReference>
<dbReference type="OrthoDB" id="9795421at2"/>
<feature type="region of interest" description="Disordered" evidence="2">
    <location>
        <begin position="162"/>
        <end position="196"/>
    </location>
</feature>
<dbReference type="CDD" id="cd00118">
    <property type="entry name" value="LysM"/>
    <property type="match status" value="2"/>
</dbReference>
<dbReference type="InterPro" id="IPR016047">
    <property type="entry name" value="M23ase_b-sheet_dom"/>
</dbReference>
<reference evidence="4 5" key="1">
    <citation type="submission" date="2019-03" db="EMBL/GenBank/DDBJ databases">
        <title>Genomic Encyclopedia of Type Strains, Phase IV (KMG-IV): sequencing the most valuable type-strain genomes for metagenomic binning, comparative biology and taxonomic classification.</title>
        <authorList>
            <person name="Goeker M."/>
        </authorList>
    </citation>
    <scope>NUCLEOTIDE SEQUENCE [LARGE SCALE GENOMIC DNA]</scope>
    <source>
        <strain evidence="4 5">DSM 101688</strain>
    </source>
</reference>
<feature type="domain" description="LysM" evidence="3">
    <location>
        <begin position="112"/>
        <end position="156"/>
    </location>
</feature>
<comment type="similarity">
    <text evidence="1">Belongs to the E.coli NlpD/Haemophilus LppB family.</text>
</comment>
<feature type="domain" description="LysM" evidence="3">
    <location>
        <begin position="64"/>
        <end position="108"/>
    </location>
</feature>
<name>A0A4R3J8Q7_9PROT</name>
<dbReference type="PROSITE" id="PS51782">
    <property type="entry name" value="LYSM"/>
    <property type="match status" value="2"/>
</dbReference>
<evidence type="ECO:0000313" key="4">
    <source>
        <dbReference type="EMBL" id="TCS61316.1"/>
    </source>
</evidence>
<feature type="compositionally biased region" description="Polar residues" evidence="2">
    <location>
        <begin position="162"/>
        <end position="179"/>
    </location>
</feature>
<keyword evidence="4" id="KW-0378">Hydrolase</keyword>
<dbReference type="InterPro" id="IPR018392">
    <property type="entry name" value="LysM"/>
</dbReference>
<proteinExistence type="inferred from homology"/>
<protein>
    <submittedName>
        <fullName evidence="4">Murein DD-endopeptidase MepM/ murein hydrolase activator NlpD</fullName>
    </submittedName>
</protein>
<dbReference type="InterPro" id="IPR011055">
    <property type="entry name" value="Dup_hybrid_motif"/>
</dbReference>
<accession>A0A4R3J8Q7</accession>
<dbReference type="InterPro" id="IPR050570">
    <property type="entry name" value="Cell_wall_metabolism_enzyme"/>
</dbReference>
<dbReference type="SUPFAM" id="SSF54106">
    <property type="entry name" value="LysM domain"/>
    <property type="match status" value="1"/>
</dbReference>
<dbReference type="Proteomes" id="UP000295304">
    <property type="component" value="Unassembled WGS sequence"/>
</dbReference>
<dbReference type="SUPFAM" id="SSF51261">
    <property type="entry name" value="Duplicated hybrid motif"/>
    <property type="match status" value="1"/>
</dbReference>
<dbReference type="GO" id="GO:0004222">
    <property type="term" value="F:metalloendopeptidase activity"/>
    <property type="evidence" value="ECO:0007669"/>
    <property type="project" value="TreeGrafter"/>
</dbReference>
<dbReference type="Gene3D" id="3.10.350.10">
    <property type="entry name" value="LysM domain"/>
    <property type="match status" value="2"/>
</dbReference>
<gene>
    <name evidence="4" type="ORF">EDD55_108116</name>
</gene>
<dbReference type="AlphaFoldDB" id="A0A4R3J8Q7"/>
<evidence type="ECO:0000256" key="2">
    <source>
        <dbReference type="SAM" id="MobiDB-lite"/>
    </source>
</evidence>
<feature type="region of interest" description="Disordered" evidence="2">
    <location>
        <begin position="203"/>
        <end position="222"/>
    </location>
</feature>
<evidence type="ECO:0000313" key="5">
    <source>
        <dbReference type="Proteomes" id="UP000295304"/>
    </source>
</evidence>
<organism evidence="4 5">
    <name type="scientific">Varunaivibrio sulfuroxidans</name>
    <dbReference type="NCBI Taxonomy" id="1773489"/>
    <lineage>
        <taxon>Bacteria</taxon>
        <taxon>Pseudomonadati</taxon>
        <taxon>Pseudomonadota</taxon>
        <taxon>Alphaproteobacteria</taxon>
        <taxon>Rhodospirillales</taxon>
        <taxon>Magnetovibrionaceae</taxon>
        <taxon>Varunaivibrio</taxon>
    </lineage>
</organism>
<sequence>MVKAHLSYHNERGANAWRALAVVFLFSGLAACGSIEWPSSGNGPYLSNQAGRLSAGDTLFINASRVKVAAGDTLYAISRRHNVSPRALIVANHLSPPYNLSVGQWLTLPHTRVHVVARGDYLYAIARRYHVDFYALARANGVRPPYTIYPGQKLRLPSLGLTQGAETGNVTGTRSTSNAPEAGPRKANAPLTSTRSRVEIKAPSAARRHPLTPVPRPGAQSAQGFTWPVHGKIISHFGAKDKGLYNDGINIAVPRGTAIHVAENGVVVYAGNELRGFGNLLLVKHAGGWMTAYAHNQRLLVKRGDKVVQGQVIARAGSTGTVKTSQLHFELRKGKRAVDPEKYLGGA</sequence>
<dbReference type="PROSITE" id="PS51257">
    <property type="entry name" value="PROKAR_LIPOPROTEIN"/>
    <property type="match status" value="1"/>
</dbReference>
<dbReference type="Pfam" id="PF01476">
    <property type="entry name" value="LysM"/>
    <property type="match status" value="2"/>
</dbReference>
<dbReference type="PANTHER" id="PTHR21666">
    <property type="entry name" value="PEPTIDASE-RELATED"/>
    <property type="match status" value="1"/>
</dbReference>
<dbReference type="Pfam" id="PF01551">
    <property type="entry name" value="Peptidase_M23"/>
    <property type="match status" value="1"/>
</dbReference>
<dbReference type="Gene3D" id="2.70.70.10">
    <property type="entry name" value="Glucose Permease (Domain IIA)"/>
    <property type="match status" value="1"/>
</dbReference>
<dbReference type="InterPro" id="IPR036779">
    <property type="entry name" value="LysM_dom_sf"/>
</dbReference>
<keyword evidence="5" id="KW-1185">Reference proteome</keyword>
<dbReference type="PANTHER" id="PTHR21666:SF263">
    <property type="entry name" value="MUREIN HYDROLASE ACTIVATOR NLPD"/>
    <property type="match status" value="1"/>
</dbReference>
<dbReference type="RefSeq" id="WP_132939611.1">
    <property type="nucleotide sequence ID" value="NZ_CP119676.1"/>
</dbReference>